<dbReference type="InterPro" id="IPR001478">
    <property type="entry name" value="PDZ"/>
</dbReference>
<dbReference type="PANTHER" id="PTHR43343:SF3">
    <property type="entry name" value="PROTEASE DO-LIKE 8, CHLOROPLASTIC"/>
    <property type="match status" value="1"/>
</dbReference>
<feature type="region of interest" description="Disordered" evidence="3">
    <location>
        <begin position="1"/>
        <end position="50"/>
    </location>
</feature>
<dbReference type="InterPro" id="IPR041489">
    <property type="entry name" value="PDZ_6"/>
</dbReference>
<keyword evidence="4" id="KW-0472">Membrane</keyword>
<dbReference type="RefSeq" id="WP_165873377.1">
    <property type="nucleotide sequence ID" value="NZ_JANKAQ010000017.1"/>
</dbReference>
<evidence type="ECO:0000313" key="7">
    <source>
        <dbReference type="Proteomes" id="UP000295711"/>
    </source>
</evidence>
<dbReference type="InterPro" id="IPR009003">
    <property type="entry name" value="Peptidase_S1_PA"/>
</dbReference>
<dbReference type="AlphaFoldDB" id="A0A4R2LRE1"/>
<keyword evidence="4" id="KW-0812">Transmembrane</keyword>
<dbReference type="InterPro" id="IPR001940">
    <property type="entry name" value="Peptidase_S1C"/>
</dbReference>
<dbReference type="EMBL" id="SLXA01000018">
    <property type="protein sequence ID" value="TCO82190.1"/>
    <property type="molecule type" value="Genomic_DNA"/>
</dbReference>
<evidence type="ECO:0000256" key="1">
    <source>
        <dbReference type="ARBA" id="ARBA00022670"/>
    </source>
</evidence>
<dbReference type="Proteomes" id="UP000295711">
    <property type="component" value="Unassembled WGS sequence"/>
</dbReference>
<evidence type="ECO:0000313" key="6">
    <source>
        <dbReference type="EMBL" id="TCO82190.1"/>
    </source>
</evidence>
<feature type="compositionally biased region" description="Basic and acidic residues" evidence="3">
    <location>
        <begin position="1"/>
        <end position="16"/>
    </location>
</feature>
<evidence type="ECO:0000256" key="4">
    <source>
        <dbReference type="SAM" id="Phobius"/>
    </source>
</evidence>
<dbReference type="Gene3D" id="2.40.10.120">
    <property type="match status" value="1"/>
</dbReference>
<keyword evidence="2" id="KW-0378">Hydrolase</keyword>
<reference evidence="6 7" key="1">
    <citation type="submission" date="2019-03" db="EMBL/GenBank/DDBJ databases">
        <title>Genomic Encyclopedia of Type Strains, Phase IV (KMG-IV): sequencing the most valuable type-strain genomes for metagenomic binning, comparative biology and taxonomic classification.</title>
        <authorList>
            <person name="Goeker M."/>
        </authorList>
    </citation>
    <scope>NUCLEOTIDE SEQUENCE [LARGE SCALE GENOMIC DNA]</scope>
    <source>
        <strain evidence="6 7">DSM 28559</strain>
    </source>
</reference>
<dbReference type="InterPro" id="IPR036034">
    <property type="entry name" value="PDZ_sf"/>
</dbReference>
<feature type="compositionally biased region" description="Polar residues" evidence="3">
    <location>
        <begin position="17"/>
        <end position="30"/>
    </location>
</feature>
<dbReference type="Gene3D" id="2.30.42.10">
    <property type="match status" value="1"/>
</dbReference>
<gene>
    <name evidence="6" type="ORF">EV212_11818</name>
</gene>
<sequence length="444" mass="46565">MSDFYNYHEDDQKRPEQSANDYNYYQQTSDGVRRTYSPYDTPEPNKSEKKKGNFGVKLVKAVCLGLAFGLVAGGVFWGIGGLMGVTNGKGEAANSGMNVNIVKTSSTDVKTISATDVSDIVEQCMPSIVAVNTQVVTTSNFFGQTYSQEGSGAGSGIIMSEADGTLYIMTNYHVIQDSTSINVTFNDGSTAEAQIKGYDETADIAVITVDYNSLSEDTKSNIAAAVMGDSGALKIGNGAIAIGNALGYGQSVTTGSISAVDREVEMTDGTMTLIQTDAAINPGNSGGALLNTKGEVIGVNTVKYSNTDVEGMGFAIPINSALETAQGIIDGTIVTKTDENTAYLGISGGTLNEDEAAKYGYPAGIYVSMVARGSAAERAGLVQGDIITGFNGEAISTMEELQEKLEACMPGDQVTLTIQRQTGRSSFTESELSTILGSKADMEE</sequence>
<protein>
    <submittedName>
        <fullName evidence="6">Serine protease Do</fullName>
    </submittedName>
</protein>
<dbReference type="Pfam" id="PF13365">
    <property type="entry name" value="Trypsin_2"/>
    <property type="match status" value="1"/>
</dbReference>
<evidence type="ECO:0000259" key="5">
    <source>
        <dbReference type="PROSITE" id="PS50106"/>
    </source>
</evidence>
<dbReference type="CDD" id="cd06779">
    <property type="entry name" value="cpPDZ_Deg_HtrA-like"/>
    <property type="match status" value="1"/>
</dbReference>
<keyword evidence="7" id="KW-1185">Reference proteome</keyword>
<dbReference type="PROSITE" id="PS50106">
    <property type="entry name" value="PDZ"/>
    <property type="match status" value="1"/>
</dbReference>
<dbReference type="PRINTS" id="PR00834">
    <property type="entry name" value="PROTEASES2C"/>
</dbReference>
<dbReference type="Pfam" id="PF17820">
    <property type="entry name" value="PDZ_6"/>
    <property type="match status" value="1"/>
</dbReference>
<organism evidence="6 7">
    <name type="scientific">Frisingicoccus caecimuris</name>
    <dbReference type="NCBI Taxonomy" id="1796636"/>
    <lineage>
        <taxon>Bacteria</taxon>
        <taxon>Bacillati</taxon>
        <taxon>Bacillota</taxon>
        <taxon>Clostridia</taxon>
        <taxon>Lachnospirales</taxon>
        <taxon>Lachnospiraceae</taxon>
        <taxon>Frisingicoccus</taxon>
    </lineage>
</organism>
<feature type="transmembrane region" description="Helical" evidence="4">
    <location>
        <begin position="58"/>
        <end position="79"/>
    </location>
</feature>
<keyword evidence="1 6" id="KW-0645">Protease</keyword>
<name>A0A4R2LRE1_9FIRM</name>
<dbReference type="SMART" id="SM00228">
    <property type="entry name" value="PDZ"/>
    <property type="match status" value="1"/>
</dbReference>
<accession>A0A4R2LRE1</accession>
<evidence type="ECO:0000256" key="2">
    <source>
        <dbReference type="ARBA" id="ARBA00022801"/>
    </source>
</evidence>
<dbReference type="SUPFAM" id="SSF50494">
    <property type="entry name" value="Trypsin-like serine proteases"/>
    <property type="match status" value="1"/>
</dbReference>
<keyword evidence="4" id="KW-1133">Transmembrane helix</keyword>
<dbReference type="InterPro" id="IPR051201">
    <property type="entry name" value="Chloro_Bact_Ser_Proteases"/>
</dbReference>
<evidence type="ECO:0000256" key="3">
    <source>
        <dbReference type="SAM" id="MobiDB-lite"/>
    </source>
</evidence>
<dbReference type="PANTHER" id="PTHR43343">
    <property type="entry name" value="PEPTIDASE S12"/>
    <property type="match status" value="1"/>
</dbReference>
<feature type="domain" description="PDZ" evidence="5">
    <location>
        <begin position="332"/>
        <end position="422"/>
    </location>
</feature>
<dbReference type="GO" id="GO:0006508">
    <property type="term" value="P:proteolysis"/>
    <property type="evidence" value="ECO:0007669"/>
    <property type="project" value="UniProtKB-KW"/>
</dbReference>
<dbReference type="SUPFAM" id="SSF50156">
    <property type="entry name" value="PDZ domain-like"/>
    <property type="match status" value="1"/>
</dbReference>
<comment type="caution">
    <text evidence="6">The sequence shown here is derived from an EMBL/GenBank/DDBJ whole genome shotgun (WGS) entry which is preliminary data.</text>
</comment>
<proteinExistence type="predicted"/>
<dbReference type="GO" id="GO:0004252">
    <property type="term" value="F:serine-type endopeptidase activity"/>
    <property type="evidence" value="ECO:0007669"/>
    <property type="project" value="InterPro"/>
</dbReference>